<keyword evidence="10 17" id="KW-0227">DNA damage</keyword>
<dbReference type="Gene3D" id="3.30.1490.100">
    <property type="entry name" value="DNA polymerase, Y-family, little finger domain"/>
    <property type="match status" value="1"/>
</dbReference>
<evidence type="ECO:0000256" key="7">
    <source>
        <dbReference type="ARBA" id="ARBA00022695"/>
    </source>
</evidence>
<feature type="domain" description="UmuC" evidence="19">
    <location>
        <begin position="7"/>
        <end position="191"/>
    </location>
</feature>
<dbReference type="GO" id="GO:0000287">
    <property type="term" value="F:magnesium ion binding"/>
    <property type="evidence" value="ECO:0007669"/>
    <property type="project" value="UniProtKB-UniRule"/>
</dbReference>
<sequence length="494" mass="52430">MRSVPSIVHLDLDAFFAAVEQRDKPSLRGKPVIVGGVGTRGVVATASYEARVFGVRSAMRTAEARARCPHAAYLTGRFAAYRITSRAVMAVLREISPLVEPVSLDEAYVDLAGDATRDLSTAGVEELATALKERVREVTGGVTASVGAGTSKLVAKIASDLRKPDGLLVVEPGTETDLLHPMPVGRIPGVGPATAERLRRIGVHTVGELARAGEPDLVAALGQAHGHGLARLAMAEDDRAVVPLRESKSISAEDTFEHDIVDPALLAAIIDRLGTRVSERLTRERLSGRTVTVKIRLFDFTTYTRSATLAGPTDDVRVVNRLARRLLAEVDTSAGVRLLGVGVSGLADWVQEDLFGSAADVDLVDPRPRGASDVELVEAVGRPPAAREHRTAPTGPGTGDGPGDGPTSEQRVPREPEPPRWAPGQDVIHTAHGPGWVWGTGLRRVTVRFETAATGPGPVRTFATDDPDLAPYTPLTWDPGLRVSPKARPASPAR</sequence>
<dbReference type="GO" id="GO:0006281">
    <property type="term" value="P:DNA repair"/>
    <property type="evidence" value="ECO:0007669"/>
    <property type="project" value="UniProtKB-UniRule"/>
</dbReference>
<keyword evidence="9 17" id="KW-0479">Metal-binding</keyword>
<comment type="caution">
    <text evidence="20">The sequence shown here is derived from an EMBL/GenBank/DDBJ whole genome shotgun (WGS) entry which is preliminary data.</text>
</comment>
<keyword evidence="6 17" id="KW-0808">Transferase</keyword>
<reference evidence="20 21" key="1">
    <citation type="submission" date="2020-07" db="EMBL/GenBank/DDBJ databases">
        <title>Sequencing the genomes of 1000 actinobacteria strains.</title>
        <authorList>
            <person name="Klenk H.-P."/>
        </authorList>
    </citation>
    <scope>NUCLEOTIDE SEQUENCE [LARGE SCALE GENOMIC DNA]</scope>
    <source>
        <strain evidence="20 21">DSM 18448</strain>
    </source>
</reference>
<feature type="active site" evidence="17">
    <location>
        <position position="106"/>
    </location>
</feature>
<evidence type="ECO:0000256" key="1">
    <source>
        <dbReference type="ARBA" id="ARBA00004496"/>
    </source>
</evidence>
<keyword evidence="12 17" id="KW-0239">DNA-directed DNA polymerase</keyword>
<dbReference type="RefSeq" id="WP_179787788.1">
    <property type="nucleotide sequence ID" value="NZ_BAAARR010000024.1"/>
</dbReference>
<protein>
    <recommendedName>
        <fullName evidence="17">DNA polymerase IV</fullName>
        <shortName evidence="17">Pol IV</shortName>
        <ecNumber evidence="17">2.7.7.7</ecNumber>
    </recommendedName>
</protein>
<feature type="region of interest" description="Disordered" evidence="18">
    <location>
        <begin position="454"/>
        <end position="494"/>
    </location>
</feature>
<dbReference type="HAMAP" id="MF_01113">
    <property type="entry name" value="DNApol_IV"/>
    <property type="match status" value="1"/>
</dbReference>
<dbReference type="GO" id="GO:0042276">
    <property type="term" value="P:error-prone translesion synthesis"/>
    <property type="evidence" value="ECO:0007669"/>
    <property type="project" value="TreeGrafter"/>
</dbReference>
<dbReference type="InterPro" id="IPR043128">
    <property type="entry name" value="Rev_trsase/Diguanyl_cyclase"/>
</dbReference>
<comment type="subcellular location">
    <subcellularLocation>
        <location evidence="1 17">Cytoplasm</location>
    </subcellularLocation>
</comment>
<evidence type="ECO:0000256" key="5">
    <source>
        <dbReference type="ARBA" id="ARBA00022490"/>
    </source>
</evidence>
<evidence type="ECO:0000256" key="3">
    <source>
        <dbReference type="ARBA" id="ARBA00011245"/>
    </source>
</evidence>
<comment type="similarity">
    <text evidence="2 17">Belongs to the DNA polymerase type-Y family.</text>
</comment>
<evidence type="ECO:0000256" key="6">
    <source>
        <dbReference type="ARBA" id="ARBA00022679"/>
    </source>
</evidence>
<keyword evidence="21" id="KW-1185">Reference proteome</keyword>
<dbReference type="PROSITE" id="PS50173">
    <property type="entry name" value="UMUC"/>
    <property type="match status" value="1"/>
</dbReference>
<dbReference type="EMBL" id="JACBZH010000001">
    <property type="protein sequence ID" value="NYH90187.1"/>
    <property type="molecule type" value="Genomic_DNA"/>
</dbReference>
<feature type="region of interest" description="Disordered" evidence="18">
    <location>
        <begin position="366"/>
        <end position="434"/>
    </location>
</feature>
<dbReference type="Gene3D" id="3.40.1170.60">
    <property type="match status" value="1"/>
</dbReference>
<dbReference type="Gene3D" id="1.10.150.20">
    <property type="entry name" value="5' to 3' exonuclease, C-terminal subdomain"/>
    <property type="match status" value="1"/>
</dbReference>
<comment type="subunit">
    <text evidence="3 17">Monomer.</text>
</comment>
<evidence type="ECO:0000256" key="2">
    <source>
        <dbReference type="ARBA" id="ARBA00010945"/>
    </source>
</evidence>
<dbReference type="SUPFAM" id="SSF56672">
    <property type="entry name" value="DNA/RNA polymerases"/>
    <property type="match status" value="1"/>
</dbReference>
<evidence type="ECO:0000256" key="15">
    <source>
        <dbReference type="ARBA" id="ARBA00025589"/>
    </source>
</evidence>
<proteinExistence type="inferred from homology"/>
<evidence type="ECO:0000256" key="18">
    <source>
        <dbReference type="SAM" id="MobiDB-lite"/>
    </source>
</evidence>
<dbReference type="Gene3D" id="3.30.70.270">
    <property type="match status" value="1"/>
</dbReference>
<dbReference type="InterPro" id="IPR022880">
    <property type="entry name" value="DNApol_IV"/>
</dbReference>
<keyword evidence="11 17" id="KW-0460">Magnesium</keyword>
<dbReference type="AlphaFoldDB" id="A0A852ZAG4"/>
<accession>A0A852ZAG4</accession>
<organism evidence="20 21">
    <name type="scientific">Actinopolymorpha rutila</name>
    <dbReference type="NCBI Taxonomy" id="446787"/>
    <lineage>
        <taxon>Bacteria</taxon>
        <taxon>Bacillati</taxon>
        <taxon>Actinomycetota</taxon>
        <taxon>Actinomycetes</taxon>
        <taxon>Propionibacteriales</taxon>
        <taxon>Actinopolymorphaceae</taxon>
        <taxon>Actinopolymorpha</taxon>
    </lineage>
</organism>
<comment type="cofactor">
    <cofactor evidence="17">
        <name>Mg(2+)</name>
        <dbReference type="ChEBI" id="CHEBI:18420"/>
    </cofactor>
    <text evidence="17">Binds 2 magnesium ions per subunit.</text>
</comment>
<evidence type="ECO:0000256" key="11">
    <source>
        <dbReference type="ARBA" id="ARBA00022842"/>
    </source>
</evidence>
<dbReference type="NCBIfam" id="NF002677">
    <property type="entry name" value="PRK02406.1"/>
    <property type="match status" value="1"/>
</dbReference>
<gene>
    <name evidence="17" type="primary">dinB</name>
    <name evidence="20" type="ORF">F4554_002825</name>
</gene>
<dbReference type="InterPro" id="IPR050116">
    <property type="entry name" value="DNA_polymerase-Y"/>
</dbReference>
<dbReference type="Pfam" id="PF11798">
    <property type="entry name" value="IMS_HHH"/>
    <property type="match status" value="1"/>
</dbReference>
<dbReference type="FunFam" id="3.40.1170.60:FF:000001">
    <property type="entry name" value="DNA polymerase IV"/>
    <property type="match status" value="1"/>
</dbReference>
<evidence type="ECO:0000256" key="10">
    <source>
        <dbReference type="ARBA" id="ARBA00022763"/>
    </source>
</evidence>
<name>A0A852ZAG4_9ACTN</name>
<dbReference type="NCBIfam" id="NF002882">
    <property type="entry name" value="PRK03348.1"/>
    <property type="match status" value="1"/>
</dbReference>
<dbReference type="InterPro" id="IPR024728">
    <property type="entry name" value="PolY_HhH_motif"/>
</dbReference>
<evidence type="ECO:0000256" key="14">
    <source>
        <dbReference type="ARBA" id="ARBA00023204"/>
    </source>
</evidence>
<keyword evidence="4 17" id="KW-0515">Mutator protein</keyword>
<evidence type="ECO:0000256" key="12">
    <source>
        <dbReference type="ARBA" id="ARBA00022932"/>
    </source>
</evidence>
<dbReference type="PANTHER" id="PTHR11076">
    <property type="entry name" value="DNA REPAIR POLYMERASE UMUC / TRANSFERASE FAMILY MEMBER"/>
    <property type="match status" value="1"/>
</dbReference>
<evidence type="ECO:0000256" key="9">
    <source>
        <dbReference type="ARBA" id="ARBA00022723"/>
    </source>
</evidence>
<dbReference type="GO" id="GO:0009432">
    <property type="term" value="P:SOS response"/>
    <property type="evidence" value="ECO:0007669"/>
    <property type="project" value="TreeGrafter"/>
</dbReference>
<keyword evidence="5 17" id="KW-0963">Cytoplasm</keyword>
<dbReference type="GO" id="GO:0006261">
    <property type="term" value="P:DNA-templated DNA replication"/>
    <property type="evidence" value="ECO:0007669"/>
    <property type="project" value="UniProtKB-UniRule"/>
</dbReference>
<dbReference type="GO" id="GO:0005829">
    <property type="term" value="C:cytosol"/>
    <property type="evidence" value="ECO:0007669"/>
    <property type="project" value="TreeGrafter"/>
</dbReference>
<evidence type="ECO:0000256" key="16">
    <source>
        <dbReference type="ARBA" id="ARBA00049244"/>
    </source>
</evidence>
<dbReference type="GO" id="GO:0003887">
    <property type="term" value="F:DNA-directed DNA polymerase activity"/>
    <property type="evidence" value="ECO:0007669"/>
    <property type="project" value="UniProtKB-UniRule"/>
</dbReference>
<evidence type="ECO:0000259" key="19">
    <source>
        <dbReference type="PROSITE" id="PS50173"/>
    </source>
</evidence>
<comment type="function">
    <text evidence="15 17">Poorly processive, error-prone DNA polymerase involved in untargeted mutagenesis. Copies undamaged DNA at stalled replication forks, which arise in vivo from mismatched or misaligned primer ends. These misaligned primers can be extended by PolIV. Exhibits no 3'-5' exonuclease (proofreading) activity. May be involved in translesional synthesis, in conjunction with the beta clamp from PolIII.</text>
</comment>
<keyword evidence="14 17" id="KW-0234">DNA repair</keyword>
<feature type="site" description="Substrate discrimination" evidence="17">
    <location>
        <position position="16"/>
    </location>
</feature>
<dbReference type="InterPro" id="IPR043502">
    <property type="entry name" value="DNA/RNA_pol_sf"/>
</dbReference>
<evidence type="ECO:0000256" key="4">
    <source>
        <dbReference type="ARBA" id="ARBA00022457"/>
    </source>
</evidence>
<evidence type="ECO:0000313" key="21">
    <source>
        <dbReference type="Proteomes" id="UP000579605"/>
    </source>
</evidence>
<dbReference type="InterPro" id="IPR036775">
    <property type="entry name" value="DNA_pol_Y-fam_lit_finger_sf"/>
</dbReference>
<dbReference type="GO" id="GO:0003684">
    <property type="term" value="F:damaged DNA binding"/>
    <property type="evidence" value="ECO:0007669"/>
    <property type="project" value="InterPro"/>
</dbReference>
<feature type="binding site" evidence="17">
    <location>
        <position position="105"/>
    </location>
    <ligand>
        <name>Mg(2+)</name>
        <dbReference type="ChEBI" id="CHEBI:18420"/>
    </ligand>
</feature>
<dbReference type="Proteomes" id="UP000579605">
    <property type="component" value="Unassembled WGS sequence"/>
</dbReference>
<dbReference type="PANTHER" id="PTHR11076:SF33">
    <property type="entry name" value="DNA POLYMERASE KAPPA"/>
    <property type="match status" value="1"/>
</dbReference>
<comment type="catalytic activity">
    <reaction evidence="16 17">
        <text>DNA(n) + a 2'-deoxyribonucleoside 5'-triphosphate = DNA(n+1) + diphosphate</text>
        <dbReference type="Rhea" id="RHEA:22508"/>
        <dbReference type="Rhea" id="RHEA-COMP:17339"/>
        <dbReference type="Rhea" id="RHEA-COMP:17340"/>
        <dbReference type="ChEBI" id="CHEBI:33019"/>
        <dbReference type="ChEBI" id="CHEBI:61560"/>
        <dbReference type="ChEBI" id="CHEBI:173112"/>
        <dbReference type="EC" id="2.7.7.7"/>
    </reaction>
</comment>
<dbReference type="CDD" id="cd03586">
    <property type="entry name" value="PolY_Pol_IV_kappa"/>
    <property type="match status" value="1"/>
</dbReference>
<feature type="binding site" evidence="17">
    <location>
        <position position="11"/>
    </location>
    <ligand>
        <name>Mg(2+)</name>
        <dbReference type="ChEBI" id="CHEBI:18420"/>
    </ligand>
</feature>
<evidence type="ECO:0000256" key="13">
    <source>
        <dbReference type="ARBA" id="ARBA00023125"/>
    </source>
</evidence>
<dbReference type="Pfam" id="PF11799">
    <property type="entry name" value="IMS_C"/>
    <property type="match status" value="1"/>
</dbReference>
<keyword evidence="8 17" id="KW-0235">DNA replication</keyword>
<evidence type="ECO:0000313" key="20">
    <source>
        <dbReference type="EMBL" id="NYH90187.1"/>
    </source>
</evidence>
<keyword evidence="13 17" id="KW-0238">DNA-binding</keyword>
<dbReference type="FunFam" id="3.30.1490.100:FF:000004">
    <property type="entry name" value="DNA polymerase IV"/>
    <property type="match status" value="1"/>
</dbReference>
<dbReference type="EC" id="2.7.7.7" evidence="17"/>
<keyword evidence="7 17" id="KW-0548">Nucleotidyltransferase</keyword>
<dbReference type="InterPro" id="IPR017961">
    <property type="entry name" value="DNA_pol_Y-fam_little_finger"/>
</dbReference>
<evidence type="ECO:0000256" key="17">
    <source>
        <dbReference type="HAMAP-Rule" id="MF_01113"/>
    </source>
</evidence>
<evidence type="ECO:0000256" key="8">
    <source>
        <dbReference type="ARBA" id="ARBA00022705"/>
    </source>
</evidence>
<dbReference type="Pfam" id="PF00817">
    <property type="entry name" value="IMS"/>
    <property type="match status" value="1"/>
</dbReference>
<dbReference type="SUPFAM" id="SSF100879">
    <property type="entry name" value="Lesion bypass DNA polymerase (Y-family), little finger domain"/>
    <property type="match status" value="1"/>
</dbReference>
<dbReference type="InterPro" id="IPR001126">
    <property type="entry name" value="UmuC"/>
</dbReference>